<sequence length="400" mass="41888">MTRLTLTAALLFAAAPAFAQVAAEPSPPQPPAVTVATVTPTRFVQRVPVAGNVVARQEVLVAPEVSGQRVEALEVQVGDSVEAGDVLARLDQRVLKRQVELQQSVVHRTQANLEQARAQVAAQTAALDQADAALDRAQQLRKSGTGTQATLDQAVSNQASAAAALKAAQDTVTTSEAQLREAEINRDLAQEDLENSVVTAPVAGIITQRNAMIGSVAAASGEPMFRILQGGLVDVETEVIETQLGQITLGDRAELDVAGVGPLLGHVRRIDPTVDATSRLGTVQIEPENNLGLRPGLFTGGWIITAERQSLGVPVSAVIDETGGAWVFAVEDGVLHRRDVTPGLFWNGNREILSGLKDGDTVLARAAGFFSDGDPVRPLATTTEAAPIAPPEASTETASE</sequence>
<dbReference type="PANTHER" id="PTHR30469">
    <property type="entry name" value="MULTIDRUG RESISTANCE PROTEIN MDTA"/>
    <property type="match status" value="1"/>
</dbReference>
<dbReference type="InterPro" id="IPR058625">
    <property type="entry name" value="MdtA-like_BSH"/>
</dbReference>
<dbReference type="InterPro" id="IPR006143">
    <property type="entry name" value="RND_pump_MFP"/>
</dbReference>
<feature type="coiled-coil region" evidence="2">
    <location>
        <begin position="106"/>
        <end position="140"/>
    </location>
</feature>
<name>A0A940MRE4_9RHOB</name>
<dbReference type="Gene3D" id="2.40.30.170">
    <property type="match status" value="1"/>
</dbReference>
<feature type="signal peptide" evidence="4">
    <location>
        <begin position="1"/>
        <end position="19"/>
    </location>
</feature>
<dbReference type="AlphaFoldDB" id="A0A940MRE4"/>
<dbReference type="InterPro" id="IPR058792">
    <property type="entry name" value="Beta-barrel_RND_2"/>
</dbReference>
<organism evidence="8 9">
    <name type="scientific">Sagittula salina</name>
    <dbReference type="NCBI Taxonomy" id="2820268"/>
    <lineage>
        <taxon>Bacteria</taxon>
        <taxon>Pseudomonadati</taxon>
        <taxon>Pseudomonadota</taxon>
        <taxon>Alphaproteobacteria</taxon>
        <taxon>Rhodobacterales</taxon>
        <taxon>Roseobacteraceae</taxon>
        <taxon>Sagittula</taxon>
    </lineage>
</organism>
<dbReference type="Pfam" id="PF25954">
    <property type="entry name" value="Beta-barrel_RND_2"/>
    <property type="match status" value="1"/>
</dbReference>
<evidence type="ECO:0000256" key="4">
    <source>
        <dbReference type="SAM" id="SignalP"/>
    </source>
</evidence>
<accession>A0A940MRE4</accession>
<evidence type="ECO:0000259" key="7">
    <source>
        <dbReference type="Pfam" id="PF25989"/>
    </source>
</evidence>
<feature type="region of interest" description="Disordered" evidence="3">
    <location>
        <begin position="374"/>
        <end position="400"/>
    </location>
</feature>
<feature type="chain" id="PRO_5036738050" evidence="4">
    <location>
        <begin position="20"/>
        <end position="400"/>
    </location>
</feature>
<evidence type="ECO:0000313" key="8">
    <source>
        <dbReference type="EMBL" id="MBP0482667.1"/>
    </source>
</evidence>
<dbReference type="Proteomes" id="UP000675940">
    <property type="component" value="Unassembled WGS sequence"/>
</dbReference>
<feature type="domain" description="CusB-like beta-barrel" evidence="6">
    <location>
        <begin position="235"/>
        <end position="299"/>
    </location>
</feature>
<feature type="domain" description="Multidrug resistance protein MdtA-like barrel-sandwich hybrid" evidence="5">
    <location>
        <begin position="59"/>
        <end position="219"/>
    </location>
</feature>
<dbReference type="GO" id="GO:0015562">
    <property type="term" value="F:efflux transmembrane transporter activity"/>
    <property type="evidence" value="ECO:0007669"/>
    <property type="project" value="TreeGrafter"/>
</dbReference>
<dbReference type="EMBL" id="JAGISH010000004">
    <property type="protein sequence ID" value="MBP0482667.1"/>
    <property type="molecule type" value="Genomic_DNA"/>
</dbReference>
<feature type="domain" description="YknX-like C-terminal permuted SH3-like" evidence="7">
    <location>
        <begin position="311"/>
        <end position="377"/>
    </location>
</feature>
<comment type="caution">
    <text evidence="8">The sequence shown here is derived from an EMBL/GenBank/DDBJ whole genome shotgun (WGS) entry which is preliminary data.</text>
</comment>
<dbReference type="Gene3D" id="2.40.50.100">
    <property type="match status" value="1"/>
</dbReference>
<keyword evidence="4" id="KW-0732">Signal</keyword>
<gene>
    <name evidence="8" type="ORF">J5474_09215</name>
</gene>
<dbReference type="PANTHER" id="PTHR30469:SF15">
    <property type="entry name" value="HLYD FAMILY OF SECRETION PROTEINS"/>
    <property type="match status" value="1"/>
</dbReference>
<evidence type="ECO:0000256" key="2">
    <source>
        <dbReference type="SAM" id="Coils"/>
    </source>
</evidence>
<evidence type="ECO:0000256" key="1">
    <source>
        <dbReference type="ARBA" id="ARBA00009477"/>
    </source>
</evidence>
<evidence type="ECO:0000313" key="9">
    <source>
        <dbReference type="Proteomes" id="UP000675940"/>
    </source>
</evidence>
<evidence type="ECO:0000259" key="6">
    <source>
        <dbReference type="Pfam" id="PF25954"/>
    </source>
</evidence>
<proteinExistence type="inferred from homology"/>
<comment type="similarity">
    <text evidence="1">Belongs to the membrane fusion protein (MFP) (TC 8.A.1) family.</text>
</comment>
<keyword evidence="2" id="KW-0175">Coiled coil</keyword>
<dbReference type="NCBIfam" id="TIGR01730">
    <property type="entry name" value="RND_mfp"/>
    <property type="match status" value="1"/>
</dbReference>
<dbReference type="Pfam" id="PF25989">
    <property type="entry name" value="YknX_C"/>
    <property type="match status" value="1"/>
</dbReference>
<dbReference type="GO" id="GO:1990281">
    <property type="term" value="C:efflux pump complex"/>
    <property type="evidence" value="ECO:0007669"/>
    <property type="project" value="TreeGrafter"/>
</dbReference>
<dbReference type="RefSeq" id="WP_209360612.1">
    <property type="nucleotide sequence ID" value="NZ_JAGISH010000004.1"/>
</dbReference>
<protein>
    <submittedName>
        <fullName evidence="8">Efflux RND transporter periplasmic adaptor subunit</fullName>
    </submittedName>
</protein>
<dbReference type="Pfam" id="PF25917">
    <property type="entry name" value="BSH_RND"/>
    <property type="match status" value="1"/>
</dbReference>
<dbReference type="SUPFAM" id="SSF111369">
    <property type="entry name" value="HlyD-like secretion proteins"/>
    <property type="match status" value="1"/>
</dbReference>
<dbReference type="InterPro" id="IPR058637">
    <property type="entry name" value="YknX-like_C"/>
</dbReference>
<dbReference type="Gene3D" id="1.10.287.470">
    <property type="entry name" value="Helix hairpin bin"/>
    <property type="match status" value="1"/>
</dbReference>
<feature type="coiled-coil region" evidence="2">
    <location>
        <begin position="165"/>
        <end position="192"/>
    </location>
</feature>
<dbReference type="Gene3D" id="2.40.420.20">
    <property type="match status" value="1"/>
</dbReference>
<keyword evidence="9" id="KW-1185">Reference proteome</keyword>
<evidence type="ECO:0000259" key="5">
    <source>
        <dbReference type="Pfam" id="PF25917"/>
    </source>
</evidence>
<evidence type="ECO:0000256" key="3">
    <source>
        <dbReference type="SAM" id="MobiDB-lite"/>
    </source>
</evidence>
<reference evidence="8" key="1">
    <citation type="submission" date="2021-03" db="EMBL/GenBank/DDBJ databases">
        <title>Sagittula salina sp. nov. strain M10.9X isolated from the marine waste.</title>
        <authorList>
            <person name="Satari L."/>
            <person name="Molina-Menor E."/>
            <person name="Vidal-Verdu A."/>
            <person name="Pascual J."/>
            <person name="Pereto J."/>
            <person name="Porcar M."/>
        </authorList>
    </citation>
    <scope>NUCLEOTIDE SEQUENCE</scope>
    <source>
        <strain evidence="8">M10.9X</strain>
    </source>
</reference>
<feature type="compositionally biased region" description="Low complexity" evidence="3">
    <location>
        <begin position="380"/>
        <end position="400"/>
    </location>
</feature>